<dbReference type="EMBL" id="MU007105">
    <property type="protein sequence ID" value="KAF2420972.1"/>
    <property type="molecule type" value="Genomic_DNA"/>
</dbReference>
<evidence type="ECO:0000313" key="5">
    <source>
        <dbReference type="Proteomes" id="UP000800235"/>
    </source>
</evidence>
<gene>
    <name evidence="4" type="ORF">EJ08DRAFT_653689</name>
</gene>
<evidence type="ECO:0000256" key="1">
    <source>
        <dbReference type="PIRSR" id="PIRSR038896-50"/>
    </source>
</evidence>
<dbReference type="PIRSF" id="PIRSF038896">
    <property type="entry name" value="NAPE-PLD"/>
    <property type="match status" value="1"/>
</dbReference>
<feature type="domain" description="Metallo-beta-lactamase" evidence="3">
    <location>
        <begin position="128"/>
        <end position="367"/>
    </location>
</feature>
<keyword evidence="5" id="KW-1185">Reference proteome</keyword>
<dbReference type="InterPro" id="IPR036866">
    <property type="entry name" value="RibonucZ/Hydroxyglut_hydro"/>
</dbReference>
<evidence type="ECO:0000256" key="2">
    <source>
        <dbReference type="SAM" id="MobiDB-lite"/>
    </source>
</evidence>
<dbReference type="GO" id="GO:0070292">
    <property type="term" value="P:N-acylphosphatidylethanolamine metabolic process"/>
    <property type="evidence" value="ECO:0007669"/>
    <property type="project" value="TreeGrafter"/>
</dbReference>
<reference evidence="4" key="1">
    <citation type="journal article" date="2020" name="Stud. Mycol.">
        <title>101 Dothideomycetes genomes: a test case for predicting lifestyles and emergence of pathogens.</title>
        <authorList>
            <person name="Haridas S."/>
            <person name="Albert R."/>
            <person name="Binder M."/>
            <person name="Bloem J."/>
            <person name="Labutti K."/>
            <person name="Salamov A."/>
            <person name="Andreopoulos B."/>
            <person name="Baker S."/>
            <person name="Barry K."/>
            <person name="Bills G."/>
            <person name="Bluhm B."/>
            <person name="Cannon C."/>
            <person name="Castanera R."/>
            <person name="Culley D."/>
            <person name="Daum C."/>
            <person name="Ezra D."/>
            <person name="Gonzalez J."/>
            <person name="Henrissat B."/>
            <person name="Kuo A."/>
            <person name="Liang C."/>
            <person name="Lipzen A."/>
            <person name="Lutzoni F."/>
            <person name="Magnuson J."/>
            <person name="Mondo S."/>
            <person name="Nolan M."/>
            <person name="Ohm R."/>
            <person name="Pangilinan J."/>
            <person name="Park H.-J."/>
            <person name="Ramirez L."/>
            <person name="Alfaro M."/>
            <person name="Sun H."/>
            <person name="Tritt A."/>
            <person name="Yoshinaga Y."/>
            <person name="Zwiers L.-H."/>
            <person name="Turgeon B."/>
            <person name="Goodwin S."/>
            <person name="Spatafora J."/>
            <person name="Crous P."/>
            <person name="Grigoriev I."/>
        </authorList>
    </citation>
    <scope>NUCLEOTIDE SEQUENCE</scope>
    <source>
        <strain evidence="4">CBS 130266</strain>
    </source>
</reference>
<evidence type="ECO:0000313" key="4">
    <source>
        <dbReference type="EMBL" id="KAF2420972.1"/>
    </source>
</evidence>
<dbReference type="GO" id="GO:0070291">
    <property type="term" value="P:N-acylethanolamine metabolic process"/>
    <property type="evidence" value="ECO:0007669"/>
    <property type="project" value="TreeGrafter"/>
</dbReference>
<proteinExistence type="predicted"/>
<dbReference type="Proteomes" id="UP000800235">
    <property type="component" value="Unassembled WGS sequence"/>
</dbReference>
<dbReference type="GO" id="GO:0005737">
    <property type="term" value="C:cytoplasm"/>
    <property type="evidence" value="ECO:0007669"/>
    <property type="project" value="TreeGrafter"/>
</dbReference>
<dbReference type="OrthoDB" id="332863at2759"/>
<name>A0A9P4NH31_9PEZI</name>
<dbReference type="SUPFAM" id="SSF56281">
    <property type="entry name" value="Metallo-hydrolase/oxidoreductase"/>
    <property type="match status" value="1"/>
</dbReference>
<dbReference type="Pfam" id="PF12706">
    <property type="entry name" value="Lactamase_B_2"/>
    <property type="match status" value="1"/>
</dbReference>
<accession>A0A9P4NH31</accession>
<protein>
    <submittedName>
        <fullName evidence="4">Metallo-hydrolase/oxidoreductase</fullName>
    </submittedName>
</protein>
<dbReference type="GO" id="GO:0008270">
    <property type="term" value="F:zinc ion binding"/>
    <property type="evidence" value="ECO:0007669"/>
    <property type="project" value="InterPro"/>
</dbReference>
<dbReference type="PANTHER" id="PTHR15032">
    <property type="entry name" value="N-ACYL-PHOSPHATIDYLETHANOLAMINE-HYDROLYZING PHOSPHOLIPASE D"/>
    <property type="match status" value="1"/>
</dbReference>
<feature type="binding site" evidence="1">
    <location>
        <position position="344"/>
    </location>
    <ligand>
        <name>an N-acyl-1,2-diacyl-sn-glycero-3-phosphoethanolamine</name>
        <dbReference type="ChEBI" id="CHEBI:62537"/>
    </ligand>
</feature>
<organism evidence="4 5">
    <name type="scientific">Tothia fuscella</name>
    <dbReference type="NCBI Taxonomy" id="1048955"/>
    <lineage>
        <taxon>Eukaryota</taxon>
        <taxon>Fungi</taxon>
        <taxon>Dikarya</taxon>
        <taxon>Ascomycota</taxon>
        <taxon>Pezizomycotina</taxon>
        <taxon>Dothideomycetes</taxon>
        <taxon>Pleosporomycetidae</taxon>
        <taxon>Venturiales</taxon>
        <taxon>Cylindrosympodiaceae</taxon>
        <taxon>Tothia</taxon>
    </lineage>
</organism>
<evidence type="ECO:0000259" key="3">
    <source>
        <dbReference type="Pfam" id="PF12706"/>
    </source>
</evidence>
<feature type="region of interest" description="Disordered" evidence="2">
    <location>
        <begin position="1"/>
        <end position="44"/>
    </location>
</feature>
<dbReference type="InterPro" id="IPR001279">
    <property type="entry name" value="Metallo-B-lactamas"/>
</dbReference>
<dbReference type="GO" id="GO:0070290">
    <property type="term" value="F:N-acylphosphatidylethanolamine-specific phospholipase D activity"/>
    <property type="evidence" value="ECO:0007669"/>
    <property type="project" value="InterPro"/>
</dbReference>
<dbReference type="AlphaFoldDB" id="A0A9P4NH31"/>
<feature type="compositionally biased region" description="Basic and acidic residues" evidence="2">
    <location>
        <begin position="1"/>
        <end position="11"/>
    </location>
</feature>
<dbReference type="InterPro" id="IPR024884">
    <property type="entry name" value="NAPE-PLD"/>
</dbReference>
<dbReference type="PANTHER" id="PTHR15032:SF4">
    <property type="entry name" value="N-ACYL-PHOSPHATIDYLETHANOLAMINE-HYDROLYZING PHOSPHOLIPASE D"/>
    <property type="match status" value="1"/>
</dbReference>
<dbReference type="Gene3D" id="3.60.15.10">
    <property type="entry name" value="Ribonuclease Z/Hydroxyacylglutathione hydrolase-like"/>
    <property type="match status" value="1"/>
</dbReference>
<sequence length="421" mass="45992">MDPKDPMKKDAASSLKAKNPKTDKSTTRPAHHANGTATSFKNPWPSANAPTWNELLQLSFPFTLYPHLHKHKHAQDIEVVKPDWGEAKLKAKNLKRGDSGAVIGTWLGHAGAFVEFLSPGISEGVYALFDPIFSSRAGPTAYTGPGRFKKSPCRIADLPGCDAVFISHNHYDHLDLTSVNDVLKSFPETRWFVPLGNKKWLVNTGVKADLIVELDWWHDWEGQLGTKTTSANFKVSCVPTQHTSGRSGLDKDSTLWAGWVLEKFSTGKTPAEKATRLAAVYHAGDTGYRRTTKSDIVCPAFKEIGSRFGPFDLSFIPIWRGGTLGFISYLGLRLSHHDIPSALHCSPTDAVAIHTDVQSQNTIGIHFGTFIGSENESHDAIIEFCEARGEMDVKGLDDEEPGEKGRAGTVDIGASFVVATG</sequence>
<feature type="binding site" evidence="1">
    <location>
        <position position="171"/>
    </location>
    <ligand>
        <name>an N-acyl-1,2-diacyl-sn-glycero-3-phosphoethanolamine</name>
        <dbReference type="ChEBI" id="CHEBI:62537"/>
    </ligand>
</feature>
<comment type="caution">
    <text evidence="4">The sequence shown here is derived from an EMBL/GenBank/DDBJ whole genome shotgun (WGS) entry which is preliminary data.</text>
</comment>